<proteinExistence type="predicted"/>
<dbReference type="RefSeq" id="WP_022638423.1">
    <property type="nucleotide sequence ID" value="NZ_AUTE01000023.1"/>
</dbReference>
<name>A0A837NXY1_LACPN</name>
<dbReference type="PROSITE" id="PS51192">
    <property type="entry name" value="HELICASE_ATP_BIND_1"/>
    <property type="match status" value="1"/>
</dbReference>
<dbReference type="SMART" id="SM00490">
    <property type="entry name" value="HELICc"/>
    <property type="match status" value="1"/>
</dbReference>
<sequence>MIRLRPYQEQALQVFQENGNRGIFDMATGTGKTFTSIACANAFYEDNKRQFLVILVPFLHLIPQWKENLDRLGILANLEIANSRDSWQHKLQHLIFDFDHRYRDRVVIIGSYKSTNSDLFGELLDSLKLKQYGFLIADECHYLGSGSSTNLDVYKRLSGRLGLSATPRRWWDEDGTERIFDLFDEIVFEYSLKEAIDNNFLTHYRYYPIPVTLDFEENQRYINLSNKISKLTVLKTKNGKYDLDDKLKRLLLRRSRLLQSAGNKEETFEKIFKQQVPDFSLVYCPDGKIEKYTSIVGNNLGVRVHTFDSKTSYGKRTEILKQFAENKIQTLTAIKCLDEGVDVPATKTAYFISSTTNPRQFIQRRGRILRMDRKSGKITADIYDLIVVPDKEEMDISVARGMVKREMPRFHEFSQYADNEFEARKVIQPILADFNLDSYMDKSAWDIYEENKREIEGL</sequence>
<keyword evidence="2" id="KW-0378">Hydrolase</keyword>
<keyword evidence="1" id="KW-0547">Nucleotide-binding</keyword>
<organism evidence="7 8">
    <name type="scientific">Lactiplantibacillus plantarum WJL</name>
    <dbReference type="NCBI Taxonomy" id="1350466"/>
    <lineage>
        <taxon>Bacteria</taxon>
        <taxon>Bacillati</taxon>
        <taxon>Bacillota</taxon>
        <taxon>Bacilli</taxon>
        <taxon>Lactobacillales</taxon>
        <taxon>Lactobacillaceae</taxon>
        <taxon>Lactiplantibacillus</taxon>
    </lineage>
</organism>
<dbReference type="InterPro" id="IPR001650">
    <property type="entry name" value="Helicase_C-like"/>
</dbReference>
<keyword evidence="3" id="KW-0347">Helicase</keyword>
<dbReference type="PANTHER" id="PTHR11274">
    <property type="entry name" value="RAD25/XP-B DNA REPAIR HELICASE"/>
    <property type="match status" value="1"/>
</dbReference>
<dbReference type="SMART" id="SM00487">
    <property type="entry name" value="DEXDc"/>
    <property type="match status" value="1"/>
</dbReference>
<dbReference type="Pfam" id="PF04851">
    <property type="entry name" value="ResIII"/>
    <property type="match status" value="1"/>
</dbReference>
<comment type="caution">
    <text evidence="7">The sequence shown here is derived from an EMBL/GenBank/DDBJ whole genome shotgun (WGS) entry which is preliminary data.</text>
</comment>
<evidence type="ECO:0000256" key="4">
    <source>
        <dbReference type="ARBA" id="ARBA00022840"/>
    </source>
</evidence>
<evidence type="ECO:0000313" key="8">
    <source>
        <dbReference type="Proteomes" id="UP000050511"/>
    </source>
</evidence>
<evidence type="ECO:0000256" key="3">
    <source>
        <dbReference type="ARBA" id="ARBA00022806"/>
    </source>
</evidence>
<evidence type="ECO:0000256" key="2">
    <source>
        <dbReference type="ARBA" id="ARBA00022801"/>
    </source>
</evidence>
<feature type="domain" description="Helicase C-terminal" evidence="6">
    <location>
        <begin position="263"/>
        <end position="421"/>
    </location>
</feature>
<gene>
    <name evidence="7" type="ORF">WJL_2572</name>
</gene>
<dbReference type="GO" id="GO:0016787">
    <property type="term" value="F:hydrolase activity"/>
    <property type="evidence" value="ECO:0007669"/>
    <property type="project" value="UniProtKB-KW"/>
</dbReference>
<dbReference type="GO" id="GO:0004386">
    <property type="term" value="F:helicase activity"/>
    <property type="evidence" value="ECO:0007669"/>
    <property type="project" value="UniProtKB-KW"/>
</dbReference>
<dbReference type="InterPro" id="IPR014001">
    <property type="entry name" value="Helicase_ATP-bd"/>
</dbReference>
<keyword evidence="4" id="KW-0067">ATP-binding</keyword>
<evidence type="ECO:0000313" key="7">
    <source>
        <dbReference type="EMBL" id="KPN42021.1"/>
    </source>
</evidence>
<dbReference type="EMBL" id="LKLZ01000012">
    <property type="protein sequence ID" value="KPN42021.1"/>
    <property type="molecule type" value="Genomic_DNA"/>
</dbReference>
<evidence type="ECO:0000259" key="6">
    <source>
        <dbReference type="PROSITE" id="PS51194"/>
    </source>
</evidence>
<evidence type="ECO:0000259" key="5">
    <source>
        <dbReference type="PROSITE" id="PS51192"/>
    </source>
</evidence>
<evidence type="ECO:0000256" key="1">
    <source>
        <dbReference type="ARBA" id="ARBA00022741"/>
    </source>
</evidence>
<dbReference type="PROSITE" id="PS51194">
    <property type="entry name" value="HELICASE_CTER"/>
    <property type="match status" value="1"/>
</dbReference>
<dbReference type="InterPro" id="IPR050615">
    <property type="entry name" value="ATP-dep_DNA_Helicase"/>
</dbReference>
<dbReference type="AlphaFoldDB" id="A0A837NXY1"/>
<dbReference type="InterPro" id="IPR027417">
    <property type="entry name" value="P-loop_NTPase"/>
</dbReference>
<dbReference type="Proteomes" id="UP000050511">
    <property type="component" value="Unassembled WGS sequence"/>
</dbReference>
<feature type="domain" description="Helicase ATP-binding" evidence="5">
    <location>
        <begin position="13"/>
        <end position="185"/>
    </location>
</feature>
<dbReference type="GO" id="GO:0005524">
    <property type="term" value="F:ATP binding"/>
    <property type="evidence" value="ECO:0007669"/>
    <property type="project" value="UniProtKB-KW"/>
</dbReference>
<dbReference type="InterPro" id="IPR006935">
    <property type="entry name" value="Helicase/UvrB_N"/>
</dbReference>
<dbReference type="GO" id="GO:0003677">
    <property type="term" value="F:DNA binding"/>
    <property type="evidence" value="ECO:0007669"/>
    <property type="project" value="InterPro"/>
</dbReference>
<reference evidence="7 8" key="1">
    <citation type="submission" date="2015-10" db="EMBL/GenBank/DDBJ databases">
        <title>Resequencing of Lactobacillus plantarum WJL strain genome.</title>
        <authorList>
            <person name="Martino M.E."/>
        </authorList>
    </citation>
    <scope>NUCLEOTIDE SEQUENCE [LARGE SCALE GENOMIC DNA]</scope>
    <source>
        <strain evidence="7 8">WJL</strain>
    </source>
</reference>
<dbReference type="SUPFAM" id="SSF52540">
    <property type="entry name" value="P-loop containing nucleoside triphosphate hydrolases"/>
    <property type="match status" value="1"/>
</dbReference>
<accession>A0A837NXY1</accession>
<protein>
    <submittedName>
        <fullName evidence="7">DNA-repair protein</fullName>
    </submittedName>
</protein>
<dbReference type="Gene3D" id="3.40.50.300">
    <property type="entry name" value="P-loop containing nucleotide triphosphate hydrolases"/>
    <property type="match status" value="2"/>
</dbReference>
<dbReference type="PANTHER" id="PTHR11274:SF0">
    <property type="entry name" value="GENERAL TRANSCRIPTION AND DNA REPAIR FACTOR IIH HELICASE SUBUNIT XPB"/>
    <property type="match status" value="1"/>
</dbReference>
<dbReference type="Pfam" id="PF00271">
    <property type="entry name" value="Helicase_C"/>
    <property type="match status" value="1"/>
</dbReference>